<evidence type="ECO:0008006" key="4">
    <source>
        <dbReference type="Google" id="ProtNLM"/>
    </source>
</evidence>
<evidence type="ECO:0000313" key="2">
    <source>
        <dbReference type="EMBL" id="OZI68864.1"/>
    </source>
</evidence>
<feature type="signal peptide" evidence="1">
    <location>
        <begin position="1"/>
        <end position="22"/>
    </location>
</feature>
<feature type="chain" id="PRO_5047112254" description="Copper resistance protein CopB" evidence="1">
    <location>
        <begin position="23"/>
        <end position="316"/>
    </location>
</feature>
<comment type="caution">
    <text evidence="2">The sequence shown here is derived from an EMBL/GenBank/DDBJ whole genome shotgun (WGS) entry which is preliminary data.</text>
</comment>
<proteinExistence type="predicted"/>
<reference evidence="2 3" key="1">
    <citation type="submission" date="2017-05" db="EMBL/GenBank/DDBJ databases">
        <title>Complete and WGS of Bordetella genogroups.</title>
        <authorList>
            <person name="Spilker T."/>
            <person name="Lipuma J."/>
        </authorList>
    </citation>
    <scope>NUCLEOTIDE SEQUENCE [LARGE SCALE GENOMIC DNA]</scope>
    <source>
        <strain evidence="2 3">AU9795</strain>
    </source>
</reference>
<dbReference type="Proteomes" id="UP000216354">
    <property type="component" value="Unassembled WGS sequence"/>
</dbReference>
<protein>
    <recommendedName>
        <fullName evidence="4">Copper resistance protein CopB</fullName>
    </recommendedName>
</protein>
<dbReference type="RefSeq" id="WP_094830924.1">
    <property type="nucleotide sequence ID" value="NZ_NEVR01000001.1"/>
</dbReference>
<sequence length="316" mass="33910">MRTIPTLLSAALVAALPAAALAQSGHAGHAPAPASMPGMNMPGTNMSGMKMPGMEMPGMAMPMAAPHATPAATAPADDVVPVGSLPSSDGGNGSRYADHGIGLHLMDHAVFWQFSADQLEWGRDNHGTTVSAWDASFAIGTDIDKLVVQSEGEHSEGATDAQLHVLWRHAYAPFWNTQLGWRRDMGTGPKRDWAAFGLYGTAPYNIETEATAYVGESGRTAFKLKAEYELSFTQNLVLTPELEANLYGKSDPGRGIGSGLSDASLALRLSYDFTRQFSPYVGVSFERKFGQTARLANDEGESRSQLLWLAGVRFWF</sequence>
<evidence type="ECO:0000313" key="3">
    <source>
        <dbReference type="Proteomes" id="UP000216354"/>
    </source>
</evidence>
<keyword evidence="3" id="KW-1185">Reference proteome</keyword>
<gene>
    <name evidence="2" type="ORF">CAL27_05250</name>
</gene>
<keyword evidence="1" id="KW-0732">Signal</keyword>
<evidence type="ECO:0000256" key="1">
    <source>
        <dbReference type="SAM" id="SignalP"/>
    </source>
</evidence>
<dbReference type="InterPro" id="IPR007939">
    <property type="entry name" value="Cu-R_B_prcur"/>
</dbReference>
<organism evidence="2 3">
    <name type="scientific">Bordetella genomosp. 1</name>
    <dbReference type="NCBI Taxonomy" id="1395607"/>
    <lineage>
        <taxon>Bacteria</taxon>
        <taxon>Pseudomonadati</taxon>
        <taxon>Pseudomonadota</taxon>
        <taxon>Betaproteobacteria</taxon>
        <taxon>Burkholderiales</taxon>
        <taxon>Alcaligenaceae</taxon>
        <taxon>Bordetella</taxon>
    </lineage>
</organism>
<dbReference type="Pfam" id="PF05275">
    <property type="entry name" value="CopB"/>
    <property type="match status" value="1"/>
</dbReference>
<accession>A0ABX4F519</accession>
<dbReference type="EMBL" id="NEVR01000001">
    <property type="protein sequence ID" value="OZI68864.1"/>
    <property type="molecule type" value="Genomic_DNA"/>
</dbReference>
<name>A0ABX4F519_9BORD</name>